<dbReference type="Pfam" id="PF13424">
    <property type="entry name" value="TPR_12"/>
    <property type="match status" value="1"/>
</dbReference>
<dbReference type="RefSeq" id="WP_169248356.1">
    <property type="nucleotide sequence ID" value="NZ_SPMZ01000019.1"/>
</dbReference>
<comment type="caution">
    <text evidence="1">The sequence shown here is derived from an EMBL/GenBank/DDBJ whole genome shotgun (WGS) entry which is preliminary data.</text>
</comment>
<dbReference type="Proteomes" id="UP000760480">
    <property type="component" value="Unassembled WGS sequence"/>
</dbReference>
<name>A0ABX1TI58_9GAMM</name>
<dbReference type="SUPFAM" id="SSF48452">
    <property type="entry name" value="TPR-like"/>
    <property type="match status" value="1"/>
</dbReference>
<dbReference type="Gene3D" id="1.25.40.10">
    <property type="entry name" value="Tetratricopeptide repeat domain"/>
    <property type="match status" value="1"/>
</dbReference>
<sequence>MTAWFVERLPESEAGQEDDQGRRWDEIHQENAALVEWLARVLETDWVQIERAGSRFAIRNGPFGAWLAFCERALRNNLADDEKSNILWTAGNVAQSAGLMDRALALASQKTKLDQSRGAAREAALAWGLMADVYQARGQWDEALRIRQEEQLPVYERLGDVRSRAVTLGQIADVLQARGQLDEALRIRQEEQLPVYERLQSVRDLLICRANIGIYYLMRGEAGDREKALELLRLALQDAQRLQLPEAQQIAGIIRQVEHPPESG</sequence>
<proteinExistence type="predicted"/>
<keyword evidence="2" id="KW-1185">Reference proteome</keyword>
<dbReference type="EMBL" id="SPMZ01000019">
    <property type="protein sequence ID" value="NMQ19062.1"/>
    <property type="molecule type" value="Genomic_DNA"/>
</dbReference>
<gene>
    <name evidence="1" type="ORF">E4P82_07505</name>
</gene>
<organism evidence="1 2">
    <name type="scientific">Candidatus Competibacter phosphatis</name>
    <dbReference type="NCBI Taxonomy" id="221280"/>
    <lineage>
        <taxon>Bacteria</taxon>
        <taxon>Pseudomonadati</taxon>
        <taxon>Pseudomonadota</taxon>
        <taxon>Gammaproteobacteria</taxon>
        <taxon>Candidatus Competibacteraceae</taxon>
        <taxon>Candidatus Competibacter</taxon>
    </lineage>
</organism>
<evidence type="ECO:0000313" key="1">
    <source>
        <dbReference type="EMBL" id="NMQ19062.1"/>
    </source>
</evidence>
<accession>A0ABX1TI58</accession>
<reference evidence="1 2" key="1">
    <citation type="submission" date="2019-03" db="EMBL/GenBank/DDBJ databases">
        <title>Metabolic reconstructions from genomes of highly enriched 'Candidatus Accumulibacter' and 'Candidatus Competibacter' bioreactor populations.</title>
        <authorList>
            <person name="Annavajhala M.K."/>
            <person name="Welles L."/>
            <person name="Abbas B."/>
            <person name="Sorokin D."/>
            <person name="Park H."/>
            <person name="Van Loosdrecht M."/>
            <person name="Chandran K."/>
        </authorList>
    </citation>
    <scope>NUCLEOTIDE SEQUENCE [LARGE SCALE GENOMIC DNA]</scope>
    <source>
        <strain evidence="1 2">SBR_G</strain>
    </source>
</reference>
<dbReference type="InterPro" id="IPR011990">
    <property type="entry name" value="TPR-like_helical_dom_sf"/>
</dbReference>
<protein>
    <submittedName>
        <fullName evidence="1">Tetratricopeptide repeat protein</fullName>
    </submittedName>
</protein>
<evidence type="ECO:0000313" key="2">
    <source>
        <dbReference type="Proteomes" id="UP000760480"/>
    </source>
</evidence>